<organism evidence="1">
    <name type="scientific">Amphimedon queenslandica</name>
    <name type="common">Sponge</name>
    <dbReference type="NCBI Taxonomy" id="400682"/>
    <lineage>
        <taxon>Eukaryota</taxon>
        <taxon>Metazoa</taxon>
        <taxon>Porifera</taxon>
        <taxon>Demospongiae</taxon>
        <taxon>Heteroscleromorpha</taxon>
        <taxon>Haplosclerida</taxon>
        <taxon>Niphatidae</taxon>
        <taxon>Amphimedon</taxon>
    </lineage>
</organism>
<dbReference type="AlphaFoldDB" id="A0A1X7UU43"/>
<proteinExistence type="predicted"/>
<dbReference type="InParanoid" id="A0A1X7UU43"/>
<name>A0A1X7UU43_AMPQE</name>
<protein>
    <submittedName>
        <fullName evidence="1">Uncharacterized protein</fullName>
    </submittedName>
</protein>
<reference evidence="1" key="1">
    <citation type="submission" date="2017-05" db="UniProtKB">
        <authorList>
            <consortium name="EnsemblMetazoa"/>
        </authorList>
    </citation>
    <scope>IDENTIFICATION</scope>
</reference>
<evidence type="ECO:0000313" key="1">
    <source>
        <dbReference type="EnsemblMetazoa" id="Aqu2.1.30897_001"/>
    </source>
</evidence>
<sequence>IRINEFTEEILFNQTRSFVTIVPIKHSHDNDIISFSKEHPVLIIVIWISR</sequence>
<dbReference type="EnsemblMetazoa" id="Aqu2.1.30897_001">
    <property type="protein sequence ID" value="Aqu2.1.30897_001"/>
    <property type="gene ID" value="Aqu2.1.30897"/>
</dbReference>
<accession>A0A1X7UU43</accession>